<dbReference type="AlphaFoldDB" id="A0A5J4V3I4"/>
<feature type="region of interest" description="Disordered" evidence="1">
    <location>
        <begin position="50"/>
        <end position="71"/>
    </location>
</feature>
<evidence type="ECO:0000256" key="1">
    <source>
        <dbReference type="SAM" id="MobiDB-lite"/>
    </source>
</evidence>
<feature type="region of interest" description="Disordered" evidence="1">
    <location>
        <begin position="327"/>
        <end position="413"/>
    </location>
</feature>
<evidence type="ECO:0000313" key="2">
    <source>
        <dbReference type="EMBL" id="KAA6376611.1"/>
    </source>
</evidence>
<feature type="compositionally biased region" description="Low complexity" evidence="1">
    <location>
        <begin position="243"/>
        <end position="258"/>
    </location>
</feature>
<sequence>MSIIMRPGGQLRNLLENYWRSAQERGQGKENIVPTSESQQYSNQIQIQQNKSSQASEALASHRKAENQRDYEQVNQKNKEINKINQKQLVQQLNIEQKERIHLSERGKNKERHFEITESQKDSLQSTKHSLIGISGTHAPHGRSKDYQSNFQIGNSDDRDYKTTYQRQTNNTIPKNSDENQVDDFNNESNEIPPAPRSNPPLPSYNDHYQTSDPNSYFINDNDNKVYQYDFDNQTSSIQRTQSANPSYSQSSSIGISGTHAPHARSSDHQSTIQFGDEQQRDFETTYQRQNRSVSPANYIINEQNNQEDNENYDNAKDLIKIHSVKRAQSARAHTSSYQSGIGMSGTHAPHTRPQDYQSNFQIGDSNSDDRDYETTYDRLANSVSDNPLKSSLKIKDKEQSSMKSSKKKDSGFISSGKGIIKRDWDDHLLGAGCLPISGEDPYKIAIRPLAGPVDRNYEPF</sequence>
<feature type="region of interest" description="Disordered" evidence="1">
    <location>
        <begin position="237"/>
        <end position="273"/>
    </location>
</feature>
<feature type="non-terminal residue" evidence="2">
    <location>
        <position position="461"/>
    </location>
</feature>
<feature type="compositionally biased region" description="Basic and acidic residues" evidence="1">
    <location>
        <begin position="368"/>
        <end position="377"/>
    </location>
</feature>
<proteinExistence type="predicted"/>
<gene>
    <name evidence="2" type="ORF">EZS28_027861</name>
</gene>
<name>A0A5J4V3I4_9EUKA</name>
<feature type="compositionally biased region" description="Pro residues" evidence="1">
    <location>
        <begin position="193"/>
        <end position="203"/>
    </location>
</feature>
<feature type="compositionally biased region" description="Polar residues" evidence="1">
    <location>
        <begin position="163"/>
        <end position="175"/>
    </location>
</feature>
<comment type="caution">
    <text evidence="2">The sequence shown here is derived from an EMBL/GenBank/DDBJ whole genome shotgun (WGS) entry which is preliminary data.</text>
</comment>
<dbReference type="EMBL" id="SNRW01010408">
    <property type="protein sequence ID" value="KAA6376611.1"/>
    <property type="molecule type" value="Genomic_DNA"/>
</dbReference>
<dbReference type="Proteomes" id="UP000324800">
    <property type="component" value="Unassembled WGS sequence"/>
</dbReference>
<accession>A0A5J4V3I4</accession>
<evidence type="ECO:0000313" key="3">
    <source>
        <dbReference type="Proteomes" id="UP000324800"/>
    </source>
</evidence>
<protein>
    <submittedName>
        <fullName evidence="2">Uncharacterized protein</fullName>
    </submittedName>
</protein>
<feature type="region of interest" description="Disordered" evidence="1">
    <location>
        <begin position="103"/>
        <end position="222"/>
    </location>
</feature>
<feature type="compositionally biased region" description="Polar residues" evidence="1">
    <location>
        <begin position="207"/>
        <end position="221"/>
    </location>
</feature>
<reference evidence="2 3" key="1">
    <citation type="submission" date="2019-03" db="EMBL/GenBank/DDBJ databases">
        <title>Single cell metagenomics reveals metabolic interactions within the superorganism composed of flagellate Streblomastix strix and complex community of Bacteroidetes bacteria on its surface.</title>
        <authorList>
            <person name="Treitli S.C."/>
            <person name="Kolisko M."/>
            <person name="Husnik F."/>
            <person name="Keeling P."/>
            <person name="Hampl V."/>
        </authorList>
    </citation>
    <scope>NUCLEOTIDE SEQUENCE [LARGE SCALE GENOMIC DNA]</scope>
    <source>
        <strain evidence="2">ST1C</strain>
    </source>
</reference>
<feature type="compositionally biased region" description="Basic and acidic residues" evidence="1">
    <location>
        <begin position="103"/>
        <end position="121"/>
    </location>
</feature>
<feature type="compositionally biased region" description="Polar residues" evidence="1">
    <location>
        <begin position="332"/>
        <end position="342"/>
    </location>
</feature>
<feature type="compositionally biased region" description="Polar residues" evidence="1">
    <location>
        <begin position="355"/>
        <end position="366"/>
    </location>
</feature>
<organism evidence="2 3">
    <name type="scientific">Streblomastix strix</name>
    <dbReference type="NCBI Taxonomy" id="222440"/>
    <lineage>
        <taxon>Eukaryota</taxon>
        <taxon>Metamonada</taxon>
        <taxon>Preaxostyla</taxon>
        <taxon>Oxymonadida</taxon>
        <taxon>Streblomastigidae</taxon>
        <taxon>Streblomastix</taxon>
    </lineage>
</organism>